<dbReference type="Gene3D" id="3.30.70.580">
    <property type="entry name" value="Pseudouridine synthase I, catalytic domain, N-terminal subdomain"/>
    <property type="match status" value="1"/>
</dbReference>
<dbReference type="InterPro" id="IPR020103">
    <property type="entry name" value="PsdUridine_synth_cat_dom_sf"/>
</dbReference>
<dbReference type="InterPro" id="IPR036986">
    <property type="entry name" value="S4_RNA-bd_sf"/>
</dbReference>
<comment type="caution">
    <text evidence="7">The sequence shown here is derived from an EMBL/GenBank/DDBJ whole genome shotgun (WGS) entry which is preliminary data.</text>
</comment>
<dbReference type="Pfam" id="PF00849">
    <property type="entry name" value="PseudoU_synth_2"/>
    <property type="match status" value="1"/>
</dbReference>
<dbReference type="OrthoDB" id="9807213at2"/>
<accession>A0A4S3B3C5</accession>
<dbReference type="PANTHER" id="PTHR47683">
    <property type="entry name" value="PSEUDOURIDINE SYNTHASE FAMILY PROTEIN-RELATED"/>
    <property type="match status" value="1"/>
</dbReference>
<dbReference type="GO" id="GO:0000455">
    <property type="term" value="P:enzyme-directed rRNA pseudouridine synthesis"/>
    <property type="evidence" value="ECO:0007669"/>
    <property type="project" value="UniProtKB-ARBA"/>
</dbReference>
<dbReference type="SUPFAM" id="SSF55174">
    <property type="entry name" value="Alpha-L RNA-binding motif"/>
    <property type="match status" value="1"/>
</dbReference>
<dbReference type="NCBIfam" id="TIGR00093">
    <property type="entry name" value="pseudouridine synthase"/>
    <property type="match status" value="1"/>
</dbReference>
<dbReference type="CDD" id="cd02553">
    <property type="entry name" value="PseudoU_synth_RsuA"/>
    <property type="match status" value="1"/>
</dbReference>
<proteinExistence type="inferred from homology"/>
<dbReference type="InterPro" id="IPR018496">
    <property type="entry name" value="PsdUridine_synth_RsuA/RluB_CS"/>
</dbReference>
<evidence type="ECO:0000259" key="6">
    <source>
        <dbReference type="SMART" id="SM00363"/>
    </source>
</evidence>
<name>A0A4S3B3C5_9ENTE</name>
<feature type="domain" description="RNA-binding S4" evidence="6">
    <location>
        <begin position="1"/>
        <end position="59"/>
    </location>
</feature>
<dbReference type="EC" id="5.4.99.-" evidence="5"/>
<dbReference type="InterPro" id="IPR006145">
    <property type="entry name" value="PsdUridine_synth_RsuA/RluA"/>
</dbReference>
<dbReference type="SMART" id="SM00363">
    <property type="entry name" value="S4"/>
    <property type="match status" value="1"/>
</dbReference>
<dbReference type="CDD" id="cd00165">
    <property type="entry name" value="S4"/>
    <property type="match status" value="1"/>
</dbReference>
<dbReference type="EMBL" id="SDGV01000031">
    <property type="protein sequence ID" value="THB60250.1"/>
    <property type="molecule type" value="Genomic_DNA"/>
</dbReference>
<dbReference type="Pfam" id="PF01479">
    <property type="entry name" value="S4"/>
    <property type="match status" value="1"/>
</dbReference>
<keyword evidence="8" id="KW-1185">Reference proteome</keyword>
<dbReference type="InterPro" id="IPR020094">
    <property type="entry name" value="TruA/RsuA/RluB/E/F_N"/>
</dbReference>
<keyword evidence="3 5" id="KW-0413">Isomerase</keyword>
<reference evidence="7 8" key="1">
    <citation type="submission" date="2019-01" db="EMBL/GenBank/DDBJ databases">
        <title>Vagococcus silagei sp. nov. isolated from brewer's grain.</title>
        <authorList>
            <person name="Guu J.-R."/>
        </authorList>
    </citation>
    <scope>NUCLEOTIDE SEQUENCE [LARGE SCALE GENOMIC DNA]</scope>
    <source>
        <strain evidence="7 8">2B-2</strain>
    </source>
</reference>
<dbReference type="InterPro" id="IPR000748">
    <property type="entry name" value="PsdUridine_synth_RsuA/RluB/E/F"/>
</dbReference>
<dbReference type="AlphaFoldDB" id="A0A4S3B3C5"/>
<evidence type="ECO:0000256" key="4">
    <source>
        <dbReference type="PROSITE-ProRule" id="PRU00182"/>
    </source>
</evidence>
<dbReference type="SUPFAM" id="SSF55120">
    <property type="entry name" value="Pseudouridine synthase"/>
    <property type="match status" value="1"/>
</dbReference>
<dbReference type="Proteomes" id="UP000310506">
    <property type="component" value="Unassembled WGS sequence"/>
</dbReference>
<evidence type="ECO:0000256" key="1">
    <source>
        <dbReference type="ARBA" id="ARBA00008348"/>
    </source>
</evidence>
<dbReference type="PROSITE" id="PS01149">
    <property type="entry name" value="PSI_RSU"/>
    <property type="match status" value="1"/>
</dbReference>
<dbReference type="GO" id="GO:0120159">
    <property type="term" value="F:rRNA pseudouridine synthase activity"/>
    <property type="evidence" value="ECO:0007669"/>
    <property type="project" value="UniProtKB-ARBA"/>
</dbReference>
<protein>
    <recommendedName>
        <fullName evidence="5">Pseudouridine synthase</fullName>
        <ecNumber evidence="5">5.4.99.-</ecNumber>
    </recommendedName>
</protein>
<dbReference type="PANTHER" id="PTHR47683:SF4">
    <property type="entry name" value="PSEUDOURIDINE SYNTHASE"/>
    <property type="match status" value="1"/>
</dbReference>
<evidence type="ECO:0000313" key="7">
    <source>
        <dbReference type="EMBL" id="THB60250.1"/>
    </source>
</evidence>
<sequence>MRLDKFLSHTGFGSRKEVKELLKKKQVSVNGKLVKDGKVSIDENHDQICVADESVFYRKDVYLMLNKPQGVVSATHDAEHRTVIDLLSSDYHHFELFPVGRLDKDTTGFLLLTNDGELAHQLLSPKKKVPKLYRALVSGIMTSEDQALFKEGIDIGEPKICLPAELNILSIDQETQESLIELEIVEGKFHQVKRMVKAVGKEVKTLHRLSMGGLPLDPTLKVGQYRELTALEESQLLAKLSDKSVKK</sequence>
<keyword evidence="2 4" id="KW-0694">RNA-binding</keyword>
<evidence type="ECO:0000256" key="3">
    <source>
        <dbReference type="ARBA" id="ARBA00023235"/>
    </source>
</evidence>
<dbReference type="Gene3D" id="3.30.70.1560">
    <property type="entry name" value="Alpha-L RNA-binding motif"/>
    <property type="match status" value="1"/>
</dbReference>
<organism evidence="7 8">
    <name type="scientific">Vagococcus silagei</name>
    <dbReference type="NCBI Taxonomy" id="2508885"/>
    <lineage>
        <taxon>Bacteria</taxon>
        <taxon>Bacillati</taxon>
        <taxon>Bacillota</taxon>
        <taxon>Bacilli</taxon>
        <taxon>Lactobacillales</taxon>
        <taxon>Enterococcaceae</taxon>
        <taxon>Vagococcus</taxon>
    </lineage>
</organism>
<dbReference type="GO" id="GO:0003723">
    <property type="term" value="F:RNA binding"/>
    <property type="evidence" value="ECO:0007669"/>
    <property type="project" value="UniProtKB-KW"/>
</dbReference>
<dbReference type="Gene3D" id="3.10.290.10">
    <property type="entry name" value="RNA-binding S4 domain"/>
    <property type="match status" value="1"/>
</dbReference>
<dbReference type="InterPro" id="IPR042092">
    <property type="entry name" value="PsdUridine_s_RsuA/RluB/E/F_cat"/>
</dbReference>
<evidence type="ECO:0000256" key="2">
    <source>
        <dbReference type="ARBA" id="ARBA00022884"/>
    </source>
</evidence>
<gene>
    <name evidence="7" type="ORF">ESZ54_11400</name>
</gene>
<dbReference type="RefSeq" id="WP_136137781.1">
    <property type="nucleotide sequence ID" value="NZ_SDGV01000031.1"/>
</dbReference>
<dbReference type="InterPro" id="IPR002942">
    <property type="entry name" value="S4_RNA-bd"/>
</dbReference>
<evidence type="ECO:0000256" key="5">
    <source>
        <dbReference type="RuleBase" id="RU003887"/>
    </source>
</evidence>
<dbReference type="PROSITE" id="PS50889">
    <property type="entry name" value="S4"/>
    <property type="match status" value="1"/>
</dbReference>
<dbReference type="InterPro" id="IPR050343">
    <property type="entry name" value="RsuA_PseudoU_synthase"/>
</dbReference>
<evidence type="ECO:0000313" key="8">
    <source>
        <dbReference type="Proteomes" id="UP000310506"/>
    </source>
</evidence>
<comment type="similarity">
    <text evidence="1 5">Belongs to the pseudouridine synthase RsuA family.</text>
</comment>